<keyword evidence="2" id="KW-0472">Membrane</keyword>
<dbReference type="PANTHER" id="PTHR34351">
    <property type="entry name" value="SLR1927 PROTEIN-RELATED"/>
    <property type="match status" value="1"/>
</dbReference>
<organism evidence="4">
    <name type="scientific">Microbacterium sp. LWS13-1.2</name>
    <dbReference type="NCBI Taxonomy" id="3135264"/>
    <lineage>
        <taxon>Bacteria</taxon>
        <taxon>Bacillati</taxon>
        <taxon>Actinomycetota</taxon>
        <taxon>Actinomycetes</taxon>
        <taxon>Micrococcales</taxon>
        <taxon>Microbacteriaceae</taxon>
        <taxon>Microbacterium</taxon>
    </lineage>
</organism>
<accession>A0AAU6SF23</accession>
<protein>
    <submittedName>
        <fullName evidence="4">DUF58 domain-containing protein</fullName>
    </submittedName>
</protein>
<feature type="transmembrane region" description="Helical" evidence="2">
    <location>
        <begin position="92"/>
        <end position="113"/>
    </location>
</feature>
<evidence type="ECO:0000259" key="3">
    <source>
        <dbReference type="Pfam" id="PF01882"/>
    </source>
</evidence>
<evidence type="ECO:0000313" key="4">
    <source>
        <dbReference type="EMBL" id="WZO35504.1"/>
    </source>
</evidence>
<dbReference type="AlphaFoldDB" id="A0AAU6SF23"/>
<dbReference type="InterPro" id="IPR002881">
    <property type="entry name" value="DUF58"/>
</dbReference>
<dbReference type="RefSeq" id="WP_349426341.1">
    <property type="nucleotide sequence ID" value="NZ_CP151632.1"/>
</dbReference>
<sequence>MSTPERAAAGRGDRRRGGTGTLEPRITRTVSSTGTEGRTHLTTTLTGTATSVEPRRGRTFVRAAVWWTAAWRAAGAGISTAAAWSARTVRPAGVLAAVAATAGLLLGVAFGWVEFMVAGAASLLLLLAAVPFLFGARAYDVDLTLTHQRVVAGDGVDGRIIVRNDGHRVALPGRIDVAVGAGLVEFGVPLLRPGHAIEQPLEIPGLARGIVTVGPATTVRSDPIGLLRREHSFPDVHDLYVHPRTTGLPSTSAGLIRDLEGSPTRRLVDADMSFHAIREYVPGDSRRQIHWRSTAKTGRLMVRQYEESRRSRMAVVLAVAAAEYADADEFELAVSCAASLGLRAVHDARDVQIVTGSEIPRVVRGRLRAIRRIPAAAPRPMLDGFSGVDLLESTMPVGEVCRLAAESGERLSIAFVVVGSRVPLTRLQQAALAFPADTAVVGIMCDERAHPRMQPLSSMTVLTVGTLDDLSGLLLRGATS</sequence>
<feature type="domain" description="DUF58" evidence="3">
    <location>
        <begin position="277"/>
        <end position="353"/>
    </location>
</feature>
<dbReference type="PANTHER" id="PTHR34351:SF1">
    <property type="entry name" value="SLR1927 PROTEIN"/>
    <property type="match status" value="1"/>
</dbReference>
<dbReference type="EMBL" id="CP151632">
    <property type="protein sequence ID" value="WZO35504.1"/>
    <property type="molecule type" value="Genomic_DNA"/>
</dbReference>
<dbReference type="Pfam" id="PF01882">
    <property type="entry name" value="DUF58"/>
    <property type="match status" value="1"/>
</dbReference>
<keyword evidence="2" id="KW-0812">Transmembrane</keyword>
<feature type="region of interest" description="Disordered" evidence="1">
    <location>
        <begin position="1"/>
        <end position="40"/>
    </location>
</feature>
<reference evidence="4" key="1">
    <citation type="submission" date="2024-04" db="EMBL/GenBank/DDBJ databases">
        <authorList>
            <person name="Roder T."/>
            <person name="Oberhansli S."/>
            <person name="Kreuzer M."/>
        </authorList>
    </citation>
    <scope>NUCLEOTIDE SEQUENCE</scope>
    <source>
        <strain evidence="4">LWS13-1.2</strain>
    </source>
</reference>
<feature type="transmembrane region" description="Helical" evidence="2">
    <location>
        <begin position="120"/>
        <end position="139"/>
    </location>
</feature>
<evidence type="ECO:0000256" key="2">
    <source>
        <dbReference type="SAM" id="Phobius"/>
    </source>
</evidence>
<gene>
    <name evidence="4" type="ORF">MRBLWS13_003207</name>
</gene>
<feature type="compositionally biased region" description="Low complexity" evidence="1">
    <location>
        <begin position="1"/>
        <end position="10"/>
    </location>
</feature>
<proteinExistence type="predicted"/>
<keyword evidence="2" id="KW-1133">Transmembrane helix</keyword>
<evidence type="ECO:0000256" key="1">
    <source>
        <dbReference type="SAM" id="MobiDB-lite"/>
    </source>
</evidence>
<name>A0AAU6SF23_9MICO</name>